<organism evidence="15 16">
    <name type="scientific">Emericella nidulans (strain FGSC A4 / ATCC 38163 / CBS 112.46 / NRRL 194 / M139)</name>
    <name type="common">Aspergillus nidulans</name>
    <dbReference type="NCBI Taxonomy" id="227321"/>
    <lineage>
        <taxon>Eukaryota</taxon>
        <taxon>Fungi</taxon>
        <taxon>Dikarya</taxon>
        <taxon>Ascomycota</taxon>
        <taxon>Pezizomycotina</taxon>
        <taxon>Eurotiomycetes</taxon>
        <taxon>Eurotiomycetidae</taxon>
        <taxon>Eurotiales</taxon>
        <taxon>Aspergillaceae</taxon>
        <taxon>Aspergillus</taxon>
        <taxon>Aspergillus subgen. Nidulantes</taxon>
    </lineage>
</organism>
<name>C8VU01_EMENI</name>
<dbReference type="GO" id="GO:0016020">
    <property type="term" value="C:membrane"/>
    <property type="evidence" value="ECO:0007669"/>
    <property type="project" value="UniProtKB-SubCell"/>
</dbReference>
<keyword evidence="8 13" id="KW-0560">Oxidoreductase</keyword>
<evidence type="ECO:0000256" key="2">
    <source>
        <dbReference type="ARBA" id="ARBA00004167"/>
    </source>
</evidence>
<keyword evidence="4 12" id="KW-0349">Heme</keyword>
<evidence type="ECO:0000256" key="14">
    <source>
        <dbReference type="SAM" id="Phobius"/>
    </source>
</evidence>
<dbReference type="PANTHER" id="PTHR24305">
    <property type="entry name" value="CYTOCHROME P450"/>
    <property type="match status" value="1"/>
</dbReference>
<dbReference type="GO" id="GO:0016705">
    <property type="term" value="F:oxidoreductase activity, acting on paired donors, with incorporation or reduction of molecular oxygen"/>
    <property type="evidence" value="ECO:0007669"/>
    <property type="project" value="InterPro"/>
</dbReference>
<evidence type="ECO:0000256" key="11">
    <source>
        <dbReference type="ARBA" id="ARBA00023136"/>
    </source>
</evidence>
<dbReference type="OrthoDB" id="3945418at2759"/>
<dbReference type="InterPro" id="IPR001128">
    <property type="entry name" value="Cyt_P450"/>
</dbReference>
<protein>
    <submittedName>
        <fullName evidence="15">Cytochrome P450, putative (Eurofung)</fullName>
    </submittedName>
</protein>
<dbReference type="InParanoid" id="C8VU01"/>
<dbReference type="PANTHER" id="PTHR24305:SF152">
    <property type="entry name" value="P450, PUTATIVE (EUROFUNG)-RELATED"/>
    <property type="match status" value="1"/>
</dbReference>
<reference evidence="16" key="1">
    <citation type="journal article" date="2005" name="Nature">
        <title>Sequencing of Aspergillus nidulans and comparative analysis with A. fumigatus and A. oryzae.</title>
        <authorList>
            <person name="Galagan J.E."/>
            <person name="Calvo S.E."/>
            <person name="Cuomo C."/>
            <person name="Ma L.J."/>
            <person name="Wortman J.R."/>
            <person name="Batzoglou S."/>
            <person name="Lee S.I."/>
            <person name="Basturkmen M."/>
            <person name="Spevak C.C."/>
            <person name="Clutterbuck J."/>
            <person name="Kapitonov V."/>
            <person name="Jurka J."/>
            <person name="Scazzocchio C."/>
            <person name="Farman M."/>
            <person name="Butler J."/>
            <person name="Purcell S."/>
            <person name="Harris S."/>
            <person name="Braus G.H."/>
            <person name="Draht O."/>
            <person name="Busch S."/>
            <person name="D'Enfert C."/>
            <person name="Bouchier C."/>
            <person name="Goldman G.H."/>
            <person name="Bell-Pedersen D."/>
            <person name="Griffiths-Jones S."/>
            <person name="Doonan J.H."/>
            <person name="Yu J."/>
            <person name="Vienken K."/>
            <person name="Pain A."/>
            <person name="Freitag M."/>
            <person name="Selker E.U."/>
            <person name="Archer D.B."/>
            <person name="Penalva M.A."/>
            <person name="Oakley B.R."/>
            <person name="Momany M."/>
            <person name="Tanaka T."/>
            <person name="Kumagai T."/>
            <person name="Asai K."/>
            <person name="Machida M."/>
            <person name="Nierman W.C."/>
            <person name="Denning D.W."/>
            <person name="Caddick M."/>
            <person name="Hynes M."/>
            <person name="Paoletti M."/>
            <person name="Fischer R."/>
            <person name="Miller B."/>
            <person name="Dyer P."/>
            <person name="Sachs M.S."/>
            <person name="Osmani S.A."/>
            <person name="Birren B.W."/>
        </authorList>
    </citation>
    <scope>NUCLEOTIDE SEQUENCE [LARGE SCALE GENOMIC DNA]</scope>
    <source>
        <strain evidence="16">FGSC A4 / ATCC 38163 / CBS 112.46 / NRRL 194 / M139</strain>
    </source>
</reference>
<keyword evidence="16" id="KW-1185">Reference proteome</keyword>
<comment type="subcellular location">
    <subcellularLocation>
        <location evidence="2">Membrane</location>
        <topology evidence="2">Single-pass membrane protein</topology>
    </subcellularLocation>
</comment>
<keyword evidence="10 13" id="KW-0503">Monooxygenase</keyword>
<dbReference type="InterPro" id="IPR036396">
    <property type="entry name" value="Cyt_P450_sf"/>
</dbReference>
<evidence type="ECO:0000256" key="10">
    <source>
        <dbReference type="ARBA" id="ARBA00023033"/>
    </source>
</evidence>
<proteinExistence type="inferred from homology"/>
<dbReference type="RefSeq" id="XP_050469251.1">
    <property type="nucleotide sequence ID" value="XM_050610974.1"/>
</dbReference>
<evidence type="ECO:0000256" key="8">
    <source>
        <dbReference type="ARBA" id="ARBA00023002"/>
    </source>
</evidence>
<sequence length="515" mass="58516">MDLKESSLRFLASDIRSVIWRLATLISVVALLRTAWVVIYRIYFHPLAKVPGPLLARITWLYSFWYNIVTKRFYLRVQELHEQYGPVIRITPDEIHLSDPENLEKIYFVGSRYPKDAAFYGAFGADRSVFTAPSPDVHRVKRAALNPFFSRKKVLELEDIVQDKAEKLVGRMKKAFNSTGAIDLHHGFRAISVDVITDYAFGDSYNFLDRDDFGIDFFNGFRDTGPALWTFQQFPVIQRVAKKMPFWLAERLSAPLALRRSQHMSSRAQVLKVKAAVERDEKVSRTTIFHELLRPDAAEGYAVPNVDELSSEAQNILGAASDTTGNTLTIAAYNVVRNPDIYARLSAELKEAFPNPEGRLEFVALEKLPYLTAVIKEGLRLSFGVPGRLPRVVPPPGAEFNGYHVPPGTVVSMSSWIIHHNENIYANADRFNPDRWLDPSRAKVLERYLFSFGKGTRGCIGMPLAYCELYVTLGRMFREFDNLKTPAKSSEELIVDDGFSAYHPEKNNKFVFSLS</sequence>
<dbReference type="KEGG" id="ani:ANIA_00338"/>
<feature type="transmembrane region" description="Helical" evidence="14">
    <location>
        <begin position="20"/>
        <end position="44"/>
    </location>
</feature>
<dbReference type="CDD" id="cd11062">
    <property type="entry name" value="CYP58-like"/>
    <property type="match status" value="1"/>
</dbReference>
<dbReference type="PROSITE" id="PS00086">
    <property type="entry name" value="CYTOCHROME_P450"/>
    <property type="match status" value="1"/>
</dbReference>
<dbReference type="GeneID" id="2876114"/>
<dbReference type="Proteomes" id="UP000000560">
    <property type="component" value="Chromosome VIII"/>
</dbReference>
<dbReference type="HOGENOM" id="CLU_001570_14_4_1"/>
<accession>C8VU01</accession>
<dbReference type="FunFam" id="1.10.630.10:FF:000069">
    <property type="entry name" value="Cytochrome P450, putative (Eurofung)"/>
    <property type="match status" value="1"/>
</dbReference>
<dbReference type="PRINTS" id="PR00463">
    <property type="entry name" value="EP450I"/>
</dbReference>
<keyword evidence="5 14" id="KW-0812">Transmembrane</keyword>
<dbReference type="InterPro" id="IPR050121">
    <property type="entry name" value="Cytochrome_P450_monoxygenase"/>
</dbReference>
<dbReference type="OMA" id="QCVGMPL"/>
<evidence type="ECO:0000256" key="6">
    <source>
        <dbReference type="ARBA" id="ARBA00022723"/>
    </source>
</evidence>
<evidence type="ECO:0000256" key="5">
    <source>
        <dbReference type="ARBA" id="ARBA00022692"/>
    </source>
</evidence>
<comment type="similarity">
    <text evidence="3 13">Belongs to the cytochrome P450 family.</text>
</comment>
<dbReference type="GO" id="GO:0020037">
    <property type="term" value="F:heme binding"/>
    <property type="evidence" value="ECO:0007669"/>
    <property type="project" value="InterPro"/>
</dbReference>
<dbReference type="Gene3D" id="1.10.630.10">
    <property type="entry name" value="Cytochrome P450"/>
    <property type="match status" value="1"/>
</dbReference>
<evidence type="ECO:0000256" key="3">
    <source>
        <dbReference type="ARBA" id="ARBA00010617"/>
    </source>
</evidence>
<dbReference type="EMBL" id="BN001308">
    <property type="protein sequence ID" value="CBF89693.1"/>
    <property type="molecule type" value="Genomic_DNA"/>
</dbReference>
<evidence type="ECO:0000256" key="12">
    <source>
        <dbReference type="PIRSR" id="PIRSR602401-1"/>
    </source>
</evidence>
<evidence type="ECO:0000313" key="16">
    <source>
        <dbReference type="Proteomes" id="UP000000560"/>
    </source>
</evidence>
<dbReference type="AlphaFoldDB" id="C8VU01"/>
<evidence type="ECO:0000256" key="9">
    <source>
        <dbReference type="ARBA" id="ARBA00023004"/>
    </source>
</evidence>
<dbReference type="VEuPathDB" id="FungiDB:AN0338"/>
<keyword evidence="6 12" id="KW-0479">Metal-binding</keyword>
<dbReference type="InterPro" id="IPR002401">
    <property type="entry name" value="Cyt_P450_E_grp-I"/>
</dbReference>
<evidence type="ECO:0000313" key="15">
    <source>
        <dbReference type="EMBL" id="CBF89693.1"/>
    </source>
</evidence>
<reference evidence="16" key="2">
    <citation type="journal article" date="2009" name="Fungal Genet. Biol.">
        <title>The 2008 update of the Aspergillus nidulans genome annotation: a community effort.</title>
        <authorList>
            <person name="Wortman J.R."/>
            <person name="Gilsenan J.M."/>
            <person name="Joardar V."/>
            <person name="Deegan J."/>
            <person name="Clutterbuck J."/>
            <person name="Andersen M.R."/>
            <person name="Archer D."/>
            <person name="Bencina M."/>
            <person name="Braus G."/>
            <person name="Coutinho P."/>
            <person name="von Dohren H."/>
            <person name="Doonan J."/>
            <person name="Driessen A.J."/>
            <person name="Durek P."/>
            <person name="Espeso E."/>
            <person name="Fekete E."/>
            <person name="Flipphi M."/>
            <person name="Estrada C.G."/>
            <person name="Geysens S."/>
            <person name="Goldman G."/>
            <person name="de Groot P.W."/>
            <person name="Hansen K."/>
            <person name="Harris S.D."/>
            <person name="Heinekamp T."/>
            <person name="Helmstaedt K."/>
            <person name="Henrissat B."/>
            <person name="Hofmann G."/>
            <person name="Homan T."/>
            <person name="Horio T."/>
            <person name="Horiuchi H."/>
            <person name="James S."/>
            <person name="Jones M."/>
            <person name="Karaffa L."/>
            <person name="Karanyi Z."/>
            <person name="Kato M."/>
            <person name="Keller N."/>
            <person name="Kelly D.E."/>
            <person name="Kiel J.A."/>
            <person name="Kim J.M."/>
            <person name="van der Klei I.J."/>
            <person name="Klis F.M."/>
            <person name="Kovalchuk A."/>
            <person name="Krasevec N."/>
            <person name="Kubicek C.P."/>
            <person name="Liu B."/>
            <person name="Maccabe A."/>
            <person name="Meyer V."/>
            <person name="Mirabito P."/>
            <person name="Miskei M."/>
            <person name="Mos M."/>
            <person name="Mullins J."/>
            <person name="Nelson D.R."/>
            <person name="Nielsen J."/>
            <person name="Oakley B.R."/>
            <person name="Osmani S.A."/>
            <person name="Pakula T."/>
            <person name="Paszewski A."/>
            <person name="Paulsen I."/>
            <person name="Pilsyk S."/>
            <person name="Pocsi I."/>
            <person name="Punt P.J."/>
            <person name="Ram A.F."/>
            <person name="Ren Q."/>
            <person name="Robellet X."/>
            <person name="Robson G."/>
            <person name="Seiboth B."/>
            <person name="van Solingen P."/>
            <person name="Specht T."/>
            <person name="Sun J."/>
            <person name="Taheri-Talesh N."/>
            <person name="Takeshita N."/>
            <person name="Ussery D."/>
            <person name="vanKuyk P.A."/>
            <person name="Visser H."/>
            <person name="van de Vondervoort P.J."/>
            <person name="de Vries R.P."/>
            <person name="Walton J."/>
            <person name="Xiang X."/>
            <person name="Xiong Y."/>
            <person name="Zeng A.P."/>
            <person name="Brandt B.W."/>
            <person name="Cornell M.J."/>
            <person name="van den Hondel C.A."/>
            <person name="Visser J."/>
            <person name="Oliver S.G."/>
            <person name="Turner G."/>
        </authorList>
    </citation>
    <scope>GENOME REANNOTATION</scope>
    <source>
        <strain evidence="16">FGSC A4 / ATCC 38163 / CBS 112.46 / NRRL 194 / M139</strain>
    </source>
</reference>
<dbReference type="SUPFAM" id="SSF48264">
    <property type="entry name" value="Cytochrome P450"/>
    <property type="match status" value="1"/>
</dbReference>
<dbReference type="Pfam" id="PF00067">
    <property type="entry name" value="p450"/>
    <property type="match status" value="1"/>
</dbReference>
<evidence type="ECO:0000256" key="7">
    <source>
        <dbReference type="ARBA" id="ARBA00022989"/>
    </source>
</evidence>
<keyword evidence="9 12" id="KW-0408">Iron</keyword>
<gene>
    <name evidence="15" type="ORF">ANIA_00338</name>
</gene>
<evidence type="ECO:0000256" key="4">
    <source>
        <dbReference type="ARBA" id="ARBA00022617"/>
    </source>
</evidence>
<dbReference type="GO" id="GO:0044550">
    <property type="term" value="P:secondary metabolite biosynthetic process"/>
    <property type="evidence" value="ECO:0007669"/>
    <property type="project" value="UniProtKB-ARBA"/>
</dbReference>
<evidence type="ECO:0000256" key="1">
    <source>
        <dbReference type="ARBA" id="ARBA00001971"/>
    </source>
</evidence>
<keyword evidence="11 14" id="KW-0472">Membrane</keyword>
<evidence type="ECO:0000256" key="13">
    <source>
        <dbReference type="RuleBase" id="RU000461"/>
    </source>
</evidence>
<keyword evidence="7 14" id="KW-1133">Transmembrane helix</keyword>
<dbReference type="eggNOG" id="KOG0158">
    <property type="taxonomic scope" value="Eukaryota"/>
</dbReference>
<comment type="cofactor">
    <cofactor evidence="1 12">
        <name>heme</name>
        <dbReference type="ChEBI" id="CHEBI:30413"/>
    </cofactor>
</comment>
<feature type="binding site" description="axial binding residue" evidence="12">
    <location>
        <position position="459"/>
    </location>
    <ligand>
        <name>heme</name>
        <dbReference type="ChEBI" id="CHEBI:30413"/>
    </ligand>
    <ligandPart>
        <name>Fe</name>
        <dbReference type="ChEBI" id="CHEBI:18248"/>
    </ligandPart>
</feature>
<dbReference type="InterPro" id="IPR017972">
    <property type="entry name" value="Cyt_P450_CS"/>
</dbReference>
<dbReference type="GO" id="GO:0004497">
    <property type="term" value="F:monooxygenase activity"/>
    <property type="evidence" value="ECO:0007669"/>
    <property type="project" value="UniProtKB-KW"/>
</dbReference>
<dbReference type="GO" id="GO:0005506">
    <property type="term" value="F:iron ion binding"/>
    <property type="evidence" value="ECO:0007669"/>
    <property type="project" value="InterPro"/>
</dbReference>
<dbReference type="PRINTS" id="PR00385">
    <property type="entry name" value="P450"/>
</dbReference>